<evidence type="ECO:0000256" key="1">
    <source>
        <dbReference type="ARBA" id="ARBA00006484"/>
    </source>
</evidence>
<accession>A0AA87RFQ6</accession>
<comment type="similarity">
    <text evidence="1">Belongs to the short-chain dehydrogenases/reductases (SDR) family.</text>
</comment>
<keyword evidence="2" id="KW-0560">Oxidoreductase</keyword>
<dbReference type="RefSeq" id="WP_186808054.1">
    <property type="nucleotide sequence ID" value="NZ_BJUU01000001.1"/>
</dbReference>
<dbReference type="PANTHER" id="PTHR42901:SF1">
    <property type="entry name" value="ALCOHOL DEHYDROGENASE"/>
    <property type="match status" value="1"/>
</dbReference>
<dbReference type="AlphaFoldDB" id="A0AA87RFQ6"/>
<protein>
    <submittedName>
        <fullName evidence="3">Oxidoreductase</fullName>
    </submittedName>
</protein>
<evidence type="ECO:0000313" key="3">
    <source>
        <dbReference type="EMBL" id="GEK78798.1"/>
    </source>
</evidence>
<dbReference type="PRINTS" id="PR00081">
    <property type="entry name" value="GDHRDH"/>
</dbReference>
<dbReference type="Gene3D" id="3.40.50.720">
    <property type="entry name" value="NAD(P)-binding Rossmann-like Domain"/>
    <property type="match status" value="1"/>
</dbReference>
<reference evidence="3 4" key="1">
    <citation type="submission" date="2019-07" db="EMBL/GenBank/DDBJ databases">
        <title>Whole genome shotgun sequence of Agrococcus baldri NBRC 103055.</title>
        <authorList>
            <person name="Hosoyama A."/>
            <person name="Uohara A."/>
            <person name="Ohji S."/>
            <person name="Ichikawa N."/>
        </authorList>
    </citation>
    <scope>NUCLEOTIDE SEQUENCE [LARGE SCALE GENOMIC DNA]</scope>
    <source>
        <strain evidence="3 4">NBRC 103055</strain>
    </source>
</reference>
<keyword evidence="4" id="KW-1185">Reference proteome</keyword>
<dbReference type="PANTHER" id="PTHR42901">
    <property type="entry name" value="ALCOHOL DEHYDROGENASE"/>
    <property type="match status" value="1"/>
</dbReference>
<dbReference type="EMBL" id="BJUU01000001">
    <property type="protein sequence ID" value="GEK78798.1"/>
    <property type="molecule type" value="Genomic_DNA"/>
</dbReference>
<dbReference type="Proteomes" id="UP000321749">
    <property type="component" value="Unassembled WGS sequence"/>
</dbReference>
<dbReference type="InterPro" id="IPR002347">
    <property type="entry name" value="SDR_fam"/>
</dbReference>
<evidence type="ECO:0000256" key="2">
    <source>
        <dbReference type="ARBA" id="ARBA00023002"/>
    </source>
</evidence>
<dbReference type="SUPFAM" id="SSF51735">
    <property type="entry name" value="NAD(P)-binding Rossmann-fold domains"/>
    <property type="match status" value="1"/>
</dbReference>
<organism evidence="3 4">
    <name type="scientific">Agrococcus baldri</name>
    <dbReference type="NCBI Taxonomy" id="153730"/>
    <lineage>
        <taxon>Bacteria</taxon>
        <taxon>Bacillati</taxon>
        <taxon>Actinomycetota</taxon>
        <taxon>Actinomycetes</taxon>
        <taxon>Micrococcales</taxon>
        <taxon>Microbacteriaceae</taxon>
        <taxon>Agrococcus</taxon>
    </lineage>
</organism>
<dbReference type="Pfam" id="PF00106">
    <property type="entry name" value="adh_short"/>
    <property type="match status" value="1"/>
</dbReference>
<name>A0AA87RFQ6_9MICO</name>
<dbReference type="InterPro" id="IPR036291">
    <property type="entry name" value="NAD(P)-bd_dom_sf"/>
</dbReference>
<comment type="caution">
    <text evidence="3">The sequence shown here is derived from an EMBL/GenBank/DDBJ whole genome shotgun (WGS) entry which is preliminary data.</text>
</comment>
<dbReference type="GO" id="GO:0016491">
    <property type="term" value="F:oxidoreductase activity"/>
    <property type="evidence" value="ECO:0007669"/>
    <property type="project" value="UniProtKB-KW"/>
</dbReference>
<sequence>MSEKRLIVTGASSGIGEAVARQAVARGWRVLAVARRAERLEALAAETGCEVFAADLTDEASVAALAEAAAAFRPTGLVQVAGGAKGAAELAETTIDDWRWMFEANVIGTKRVIDAVLPLLRASTAAPSADGSASYAEVMVVTSIAATVSYKGGSGYNAAKSAEKQLVDVLRLELAGEPIRVMEVAPGMVHTEEFSLVRFGGDREKADAVYDDVQDPLSADDVARVMTDILALPGHVSVDETIIKPVAQTHPWVVTKGELRAKR</sequence>
<gene>
    <name evidence="3" type="ORF">ABA31_01490</name>
</gene>
<proteinExistence type="inferred from homology"/>
<evidence type="ECO:0000313" key="4">
    <source>
        <dbReference type="Proteomes" id="UP000321749"/>
    </source>
</evidence>